<organism evidence="1 2">
    <name type="scientific">Ruegeria sediminis</name>
    <dbReference type="NCBI Taxonomy" id="2583820"/>
    <lineage>
        <taxon>Bacteria</taxon>
        <taxon>Pseudomonadati</taxon>
        <taxon>Pseudomonadota</taxon>
        <taxon>Alphaproteobacteria</taxon>
        <taxon>Rhodobacterales</taxon>
        <taxon>Roseobacteraceae</taxon>
        <taxon>Ruegeria</taxon>
    </lineage>
</organism>
<dbReference type="PANTHER" id="PTHR33609">
    <property type="entry name" value="LOW CALCIUM RESPONSE LOCUS PROTEIN S"/>
    <property type="match status" value="1"/>
</dbReference>
<dbReference type="Proteomes" id="UP001193035">
    <property type="component" value="Unassembled WGS sequence"/>
</dbReference>
<dbReference type="EMBL" id="VCPD01000002">
    <property type="protein sequence ID" value="TMV09053.1"/>
    <property type="molecule type" value="Genomic_DNA"/>
</dbReference>
<reference evidence="1 2" key="1">
    <citation type="submission" date="2019-05" db="EMBL/GenBank/DDBJ databases">
        <title>Ruegeria sp. nov., isolated from tidal flat.</title>
        <authorList>
            <person name="Kim W."/>
        </authorList>
    </citation>
    <scope>NUCLEOTIDE SEQUENCE [LARGE SCALE GENOMIC DNA]</scope>
    <source>
        <strain evidence="1 2">CAU 1488</strain>
    </source>
</reference>
<protein>
    <recommendedName>
        <fullName evidence="3">Transposase</fullName>
    </recommendedName>
</protein>
<evidence type="ECO:0000313" key="2">
    <source>
        <dbReference type="Proteomes" id="UP001193035"/>
    </source>
</evidence>
<dbReference type="InterPro" id="IPR002514">
    <property type="entry name" value="Transposase_8"/>
</dbReference>
<dbReference type="InterPro" id="IPR052546">
    <property type="entry name" value="Transposase_8_domain"/>
</dbReference>
<dbReference type="PANTHER" id="PTHR33609:SF1">
    <property type="entry name" value="TRANSPOSASE"/>
    <property type="match status" value="1"/>
</dbReference>
<evidence type="ECO:0000313" key="1">
    <source>
        <dbReference type="EMBL" id="TMV09053.1"/>
    </source>
</evidence>
<proteinExistence type="predicted"/>
<accession>A0ABY2X1E8</accession>
<name>A0ABY2X1E8_9RHOB</name>
<dbReference type="Pfam" id="PF01527">
    <property type="entry name" value="HTH_Tnp_1"/>
    <property type="match status" value="1"/>
</dbReference>
<evidence type="ECO:0008006" key="3">
    <source>
        <dbReference type="Google" id="ProtNLM"/>
    </source>
</evidence>
<sequence>MAIAEVTFYRWRKVHAGMGVSEIRRLKQCEEENDQLKRLVADLTLEKSIVNQWNANGPSCIGERTRSENSGEPFRHREVVRYCRNIPEISEHRGCSALRFGSRF</sequence>
<gene>
    <name evidence="1" type="ORF">FGK63_08005</name>
</gene>
<comment type="caution">
    <text evidence="1">The sequence shown here is derived from an EMBL/GenBank/DDBJ whole genome shotgun (WGS) entry which is preliminary data.</text>
</comment>
<keyword evidence="2" id="KW-1185">Reference proteome</keyword>